<dbReference type="EMBL" id="VBWP01000004">
    <property type="protein sequence ID" value="TLG74311.1"/>
    <property type="molecule type" value="Genomic_DNA"/>
</dbReference>
<feature type="domain" description="YdhG-like" evidence="1">
    <location>
        <begin position="21"/>
        <end position="123"/>
    </location>
</feature>
<protein>
    <submittedName>
        <fullName evidence="2">DUF1801 domain-containing protein</fullName>
    </submittedName>
</protein>
<name>A0A5R8QCK9_9FIRM</name>
<evidence type="ECO:0000313" key="3">
    <source>
        <dbReference type="Proteomes" id="UP000306912"/>
    </source>
</evidence>
<gene>
    <name evidence="2" type="ORF">FEZ08_06285</name>
</gene>
<accession>A0A5R8QCK9</accession>
<dbReference type="OrthoDB" id="328972at2"/>
<comment type="caution">
    <text evidence="2">The sequence shown here is derived from an EMBL/GenBank/DDBJ whole genome shotgun (WGS) entry which is preliminary data.</text>
</comment>
<keyword evidence="3" id="KW-1185">Reference proteome</keyword>
<reference evidence="2 3" key="1">
    <citation type="submission" date="2019-05" db="EMBL/GenBank/DDBJ databases">
        <title>Culicoidintestinum kansasii gen. nov., sp. nov. from the gastrointestinal tract of the biting midge, Culicoides sonorensis.</title>
        <authorList>
            <person name="Neupane S."/>
            <person name="Ghosh A."/>
            <person name="Gunther S."/>
            <person name="Martin K."/>
            <person name="Zurek L."/>
        </authorList>
    </citation>
    <scope>NUCLEOTIDE SEQUENCE [LARGE SCALE GENOMIC DNA]</scope>
    <source>
        <strain evidence="2 3">CS-1</strain>
    </source>
</reference>
<dbReference type="Proteomes" id="UP000306912">
    <property type="component" value="Unassembled WGS sequence"/>
</dbReference>
<dbReference type="AlphaFoldDB" id="A0A5R8QCK9"/>
<evidence type="ECO:0000313" key="2">
    <source>
        <dbReference type="EMBL" id="TLG74311.1"/>
    </source>
</evidence>
<dbReference type="SUPFAM" id="SSF159888">
    <property type="entry name" value="YdhG-like"/>
    <property type="match status" value="1"/>
</dbReference>
<organism evidence="2 3">
    <name type="scientific">Culicoidibacter larvae</name>
    <dbReference type="NCBI Taxonomy" id="2579976"/>
    <lineage>
        <taxon>Bacteria</taxon>
        <taxon>Bacillati</taxon>
        <taxon>Bacillota</taxon>
        <taxon>Culicoidibacteria</taxon>
        <taxon>Culicoidibacterales</taxon>
        <taxon>Culicoidibacteraceae</taxon>
        <taxon>Culicoidibacter</taxon>
    </lineage>
</organism>
<dbReference type="InterPro" id="IPR014922">
    <property type="entry name" value="YdhG-like"/>
</dbReference>
<dbReference type="RefSeq" id="WP_138190862.1">
    <property type="nucleotide sequence ID" value="NZ_VBWP01000004.1"/>
</dbReference>
<proteinExistence type="predicted"/>
<dbReference type="Pfam" id="PF08818">
    <property type="entry name" value="DUF1801"/>
    <property type="match status" value="1"/>
</dbReference>
<sequence length="132" mass="15228">MNTINNPLVQEKFSLYPKAYQKKLLQLRELIYSTAYQLDNNLEVTESLKWGQPSYTVKGGTPIRIDVFDDNQVAMFFHCQTNLVSYFRTVFDDKLTFSGNRAIILDINEPLPVANITFCIESALLYHKKKNG</sequence>
<dbReference type="InParanoid" id="A0A5R8QCK9"/>
<evidence type="ECO:0000259" key="1">
    <source>
        <dbReference type="Pfam" id="PF08818"/>
    </source>
</evidence>